<keyword evidence="1" id="KW-0472">Membrane</keyword>
<accession>A0ABW2JHW2</accession>
<feature type="transmembrane region" description="Helical" evidence="1">
    <location>
        <begin position="95"/>
        <end position="116"/>
    </location>
</feature>
<dbReference type="EMBL" id="JBHTCF010000004">
    <property type="protein sequence ID" value="MFC7305135.1"/>
    <property type="molecule type" value="Genomic_DNA"/>
</dbReference>
<reference evidence="3" key="1">
    <citation type="journal article" date="2019" name="Int. J. Syst. Evol. Microbiol.">
        <title>The Global Catalogue of Microorganisms (GCM) 10K type strain sequencing project: providing services to taxonomists for standard genome sequencing and annotation.</title>
        <authorList>
            <consortium name="The Broad Institute Genomics Platform"/>
            <consortium name="The Broad Institute Genome Sequencing Center for Infectious Disease"/>
            <person name="Wu L."/>
            <person name="Ma J."/>
        </authorList>
    </citation>
    <scope>NUCLEOTIDE SEQUENCE [LARGE SCALE GENOMIC DNA]</scope>
    <source>
        <strain evidence="3">SYNS20</strain>
    </source>
</reference>
<feature type="transmembrane region" description="Helical" evidence="1">
    <location>
        <begin position="136"/>
        <end position="155"/>
    </location>
</feature>
<proteinExistence type="predicted"/>
<dbReference type="Proteomes" id="UP001596523">
    <property type="component" value="Unassembled WGS sequence"/>
</dbReference>
<dbReference type="RefSeq" id="WP_381830251.1">
    <property type="nucleotide sequence ID" value="NZ_JBHTCF010000004.1"/>
</dbReference>
<feature type="transmembrane region" description="Helical" evidence="1">
    <location>
        <begin position="64"/>
        <end position="83"/>
    </location>
</feature>
<keyword evidence="1" id="KW-1133">Transmembrane helix</keyword>
<name>A0ABW2JHW2_9ACTN</name>
<keyword evidence="1" id="KW-0812">Transmembrane</keyword>
<sequence>MPPEQHESDFTNNEFRGPVQGHGIQINLNGPAAPEVVTYDPARRRQQAAREDYRSIASAFWQGVWNACLAVAAGATALCAVSLRNDEILDALTPATSLLFALISAVGWSADISFFAVRRRWEKREIYWISGDAPNYILVLARVAILGLCVWLHFLPLPMLS</sequence>
<evidence type="ECO:0000256" key="1">
    <source>
        <dbReference type="SAM" id="Phobius"/>
    </source>
</evidence>
<evidence type="ECO:0000313" key="3">
    <source>
        <dbReference type="Proteomes" id="UP001596523"/>
    </source>
</evidence>
<keyword evidence="3" id="KW-1185">Reference proteome</keyword>
<organism evidence="2 3">
    <name type="scientific">Streptomyces monticola</name>
    <dbReference type="NCBI Taxonomy" id="2666263"/>
    <lineage>
        <taxon>Bacteria</taxon>
        <taxon>Bacillati</taxon>
        <taxon>Actinomycetota</taxon>
        <taxon>Actinomycetes</taxon>
        <taxon>Kitasatosporales</taxon>
        <taxon>Streptomycetaceae</taxon>
        <taxon>Streptomyces</taxon>
    </lineage>
</organism>
<gene>
    <name evidence="2" type="ORF">ACFQVC_13000</name>
</gene>
<protein>
    <submittedName>
        <fullName evidence="2">Uncharacterized protein</fullName>
    </submittedName>
</protein>
<evidence type="ECO:0000313" key="2">
    <source>
        <dbReference type="EMBL" id="MFC7305135.1"/>
    </source>
</evidence>
<comment type="caution">
    <text evidence="2">The sequence shown here is derived from an EMBL/GenBank/DDBJ whole genome shotgun (WGS) entry which is preliminary data.</text>
</comment>